<name>A0AA39MDS3_9AGAR</name>
<dbReference type="Proteomes" id="UP001175226">
    <property type="component" value="Unassembled WGS sequence"/>
</dbReference>
<dbReference type="EMBL" id="JAUEPT010000143">
    <property type="protein sequence ID" value="KAK0430547.1"/>
    <property type="molecule type" value="Genomic_DNA"/>
</dbReference>
<evidence type="ECO:0000313" key="2">
    <source>
        <dbReference type="EMBL" id="KAK0430547.1"/>
    </source>
</evidence>
<protein>
    <submittedName>
        <fullName evidence="2">Uncharacterized protein</fullName>
    </submittedName>
</protein>
<feature type="compositionally biased region" description="Polar residues" evidence="1">
    <location>
        <begin position="366"/>
        <end position="380"/>
    </location>
</feature>
<feature type="compositionally biased region" description="Polar residues" evidence="1">
    <location>
        <begin position="70"/>
        <end position="86"/>
    </location>
</feature>
<evidence type="ECO:0000313" key="3">
    <source>
        <dbReference type="Proteomes" id="UP001175226"/>
    </source>
</evidence>
<sequence length="380" mass="41136">MFRVRIQMRARRDYFRLPPYSVHQCFPELSAMCGFDPALDGVDICDHFGWYPWEKFDEPSGGGDRKSCSTDRNSSSGIVELSGSNIDNDDDPKITLTSSDVSADEDQAIQDIVATDDDPKITLTSSDVSADEARVIQATGTVDEISSDLSTGKCSDKRSSDLSVARQDIGLSSPHASSLQTSDSDHVHPLVSLKRSQTEHELGGKGKRRTIDEDQQRDSAEEDNFYRGRYVHRCDAETSLTGEVQTTYNREDGDTAGIPSVGATMVLVESVDFTSQPDSHTSSSDPLISEASEDPGVFPGHWLDYPDVKFPHPDEPTINRGAAISPAPIPSTSDASNGVFVLEASQRMGKRPADHTADRLAVSVHANPSTGPSASQAQAN</sequence>
<feature type="compositionally biased region" description="Polar residues" evidence="1">
    <location>
        <begin position="274"/>
        <end position="286"/>
    </location>
</feature>
<feature type="compositionally biased region" description="Basic and acidic residues" evidence="1">
    <location>
        <begin position="196"/>
        <end position="219"/>
    </location>
</feature>
<organism evidence="2 3">
    <name type="scientific">Armillaria borealis</name>
    <dbReference type="NCBI Taxonomy" id="47425"/>
    <lineage>
        <taxon>Eukaryota</taxon>
        <taxon>Fungi</taxon>
        <taxon>Dikarya</taxon>
        <taxon>Basidiomycota</taxon>
        <taxon>Agaricomycotina</taxon>
        <taxon>Agaricomycetes</taxon>
        <taxon>Agaricomycetidae</taxon>
        <taxon>Agaricales</taxon>
        <taxon>Marasmiineae</taxon>
        <taxon>Physalacriaceae</taxon>
        <taxon>Armillaria</taxon>
    </lineage>
</organism>
<comment type="caution">
    <text evidence="2">The sequence shown here is derived from an EMBL/GenBank/DDBJ whole genome shotgun (WGS) entry which is preliminary data.</text>
</comment>
<reference evidence="2" key="1">
    <citation type="submission" date="2023-06" db="EMBL/GenBank/DDBJ databases">
        <authorList>
            <consortium name="Lawrence Berkeley National Laboratory"/>
            <person name="Ahrendt S."/>
            <person name="Sahu N."/>
            <person name="Indic B."/>
            <person name="Wong-Bajracharya J."/>
            <person name="Merenyi Z."/>
            <person name="Ke H.-M."/>
            <person name="Monk M."/>
            <person name="Kocsube S."/>
            <person name="Drula E."/>
            <person name="Lipzen A."/>
            <person name="Balint B."/>
            <person name="Henrissat B."/>
            <person name="Andreopoulos B."/>
            <person name="Martin F.M."/>
            <person name="Harder C.B."/>
            <person name="Rigling D."/>
            <person name="Ford K.L."/>
            <person name="Foster G.D."/>
            <person name="Pangilinan J."/>
            <person name="Papanicolaou A."/>
            <person name="Barry K."/>
            <person name="LaButti K."/>
            <person name="Viragh M."/>
            <person name="Koriabine M."/>
            <person name="Yan M."/>
            <person name="Riley R."/>
            <person name="Champramary S."/>
            <person name="Plett K.L."/>
            <person name="Tsai I.J."/>
            <person name="Slot J."/>
            <person name="Sipos G."/>
            <person name="Plett J."/>
            <person name="Nagy L.G."/>
            <person name="Grigoriev I.V."/>
        </authorList>
    </citation>
    <scope>NUCLEOTIDE SEQUENCE</scope>
    <source>
        <strain evidence="2">FPL87.14</strain>
    </source>
</reference>
<evidence type="ECO:0000256" key="1">
    <source>
        <dbReference type="SAM" id="MobiDB-lite"/>
    </source>
</evidence>
<proteinExistence type="predicted"/>
<feature type="region of interest" description="Disordered" evidence="1">
    <location>
        <begin position="191"/>
        <end position="222"/>
    </location>
</feature>
<gene>
    <name evidence="2" type="ORF">EV421DRAFT_276755</name>
</gene>
<accession>A0AA39MDS3</accession>
<feature type="region of interest" description="Disordered" evidence="1">
    <location>
        <begin position="274"/>
        <end position="380"/>
    </location>
</feature>
<keyword evidence="3" id="KW-1185">Reference proteome</keyword>
<feature type="region of interest" description="Disordered" evidence="1">
    <location>
        <begin position="58"/>
        <end position="92"/>
    </location>
</feature>
<dbReference type="AlphaFoldDB" id="A0AA39MDS3"/>
<feature type="compositionally biased region" description="Basic and acidic residues" evidence="1">
    <location>
        <begin position="58"/>
        <end position="69"/>
    </location>
</feature>
<feature type="compositionally biased region" description="Basic and acidic residues" evidence="1">
    <location>
        <begin position="304"/>
        <end position="317"/>
    </location>
</feature>